<dbReference type="Proteomes" id="UP001152607">
    <property type="component" value="Unassembled WGS sequence"/>
</dbReference>
<comment type="caution">
    <text evidence="1">The sequence shown here is derived from an EMBL/GenBank/DDBJ whole genome shotgun (WGS) entry which is preliminary data.</text>
</comment>
<evidence type="ECO:0000313" key="2">
    <source>
        <dbReference type="Proteomes" id="UP001152607"/>
    </source>
</evidence>
<dbReference type="EMBL" id="CAOQHR010000009">
    <property type="protein sequence ID" value="CAI6339582.1"/>
    <property type="molecule type" value="Genomic_DNA"/>
</dbReference>
<sequence length="68" mass="7512">MLSLSLADPAGFATFRGKETKNVVRITDDCSSFIHIPDVGTWKLEIFLPSRSPTKKDSKTRDLWGTGA</sequence>
<name>A0A9W4UR31_9PLEO</name>
<reference evidence="1" key="1">
    <citation type="submission" date="2023-01" db="EMBL/GenBank/DDBJ databases">
        <authorList>
            <person name="Van Ghelder C."/>
            <person name="Rancurel C."/>
        </authorList>
    </citation>
    <scope>NUCLEOTIDE SEQUENCE</scope>
    <source>
        <strain evidence="1">CNCM I-4278</strain>
    </source>
</reference>
<keyword evidence="2" id="KW-1185">Reference proteome</keyword>
<dbReference type="AlphaFoldDB" id="A0A9W4UR31"/>
<protein>
    <submittedName>
        <fullName evidence="1">Uncharacterized protein</fullName>
    </submittedName>
</protein>
<evidence type="ECO:0000313" key="1">
    <source>
        <dbReference type="EMBL" id="CAI6339582.1"/>
    </source>
</evidence>
<accession>A0A9W4UR31</accession>
<proteinExistence type="predicted"/>
<organism evidence="1 2">
    <name type="scientific">Periconia digitata</name>
    <dbReference type="NCBI Taxonomy" id="1303443"/>
    <lineage>
        <taxon>Eukaryota</taxon>
        <taxon>Fungi</taxon>
        <taxon>Dikarya</taxon>
        <taxon>Ascomycota</taxon>
        <taxon>Pezizomycotina</taxon>
        <taxon>Dothideomycetes</taxon>
        <taxon>Pleosporomycetidae</taxon>
        <taxon>Pleosporales</taxon>
        <taxon>Massarineae</taxon>
        <taxon>Periconiaceae</taxon>
        <taxon>Periconia</taxon>
    </lineage>
</organism>
<gene>
    <name evidence="1" type="ORF">PDIGIT_LOCUS12743</name>
</gene>